<dbReference type="InterPro" id="IPR017452">
    <property type="entry name" value="GPCR_Rhodpsn_7TM"/>
</dbReference>
<dbReference type="GO" id="GO:0005886">
    <property type="term" value="C:plasma membrane"/>
    <property type="evidence" value="ECO:0007669"/>
    <property type="project" value="TreeGrafter"/>
</dbReference>
<name>A0AA88NZ17_TACVA</name>
<gene>
    <name evidence="12" type="ORF">Q7C36_000342</name>
</gene>
<feature type="domain" description="G-protein coupled receptors family 1 profile" evidence="11">
    <location>
        <begin position="64"/>
        <end position="321"/>
    </location>
</feature>
<evidence type="ECO:0000256" key="2">
    <source>
        <dbReference type="ARBA" id="ARBA00022692"/>
    </source>
</evidence>
<dbReference type="EMBL" id="JAVHJS010000001">
    <property type="protein sequence ID" value="KAK2868471.1"/>
    <property type="molecule type" value="Genomic_DNA"/>
</dbReference>
<feature type="transmembrane region" description="Helical" evidence="10">
    <location>
        <begin position="266"/>
        <end position="288"/>
    </location>
</feature>
<dbReference type="SUPFAM" id="SSF81321">
    <property type="entry name" value="Family A G protein-coupled receptor-like"/>
    <property type="match status" value="1"/>
</dbReference>
<dbReference type="PROSITE" id="PS50262">
    <property type="entry name" value="G_PROTEIN_RECEP_F1_2"/>
    <property type="match status" value="1"/>
</dbReference>
<evidence type="ECO:0000256" key="9">
    <source>
        <dbReference type="RuleBase" id="RU000688"/>
    </source>
</evidence>
<feature type="transmembrane region" description="Helical" evidence="10">
    <location>
        <begin position="173"/>
        <end position="193"/>
    </location>
</feature>
<dbReference type="PROSITE" id="PS00237">
    <property type="entry name" value="G_PROTEIN_RECEP_F1_1"/>
    <property type="match status" value="1"/>
</dbReference>
<proteinExistence type="inferred from homology"/>
<sequence length="332" mass="38634">MEFSNVKKGDMTAKKYSHQQREPCTFLLSNLCEREKVCITVMEFNCSSTHKNDSFIILNRVAYTLVFILGLVLNSSALWCFKRTPQWTDTHIYMLNLLLADFLLTLFLPFRIVETLCPMNLTKFCSFLICVHYTNMYASIFTITTISVHRYLAVRFPIRNKSGGTSAVRRKKIAVLTCVLNWLLVIILCITFSPNMKPEKLQTCYDRKDKEKLSIKFLLVLEILGYLLPMIIITTCSSQAIRAVLKSLKDIRRHAQEEIIDKRKNIIAIITANMIVFIVCFTPVHTGYLLRYLFKEDTIRVFYHVSEWLATTNCCLDSIGYYFLLKKVFRDN</sequence>
<evidence type="ECO:0000256" key="7">
    <source>
        <dbReference type="ARBA" id="ARBA00023180"/>
    </source>
</evidence>
<dbReference type="InterPro" id="IPR000276">
    <property type="entry name" value="GPCR_Rhodpsn"/>
</dbReference>
<evidence type="ECO:0000313" key="12">
    <source>
        <dbReference type="EMBL" id="KAK2868471.1"/>
    </source>
</evidence>
<dbReference type="PANTHER" id="PTHR24232">
    <property type="entry name" value="G-PROTEIN COUPLED RECEPTOR"/>
    <property type="match status" value="1"/>
</dbReference>
<evidence type="ECO:0000256" key="3">
    <source>
        <dbReference type="ARBA" id="ARBA00022989"/>
    </source>
</evidence>
<keyword evidence="13" id="KW-1185">Reference proteome</keyword>
<reference evidence="12" key="1">
    <citation type="submission" date="2023-08" db="EMBL/GenBank/DDBJ databases">
        <title>Pelteobagrus vachellii genome.</title>
        <authorList>
            <person name="Liu H."/>
        </authorList>
    </citation>
    <scope>NUCLEOTIDE SEQUENCE</scope>
    <source>
        <strain evidence="12">PRFRI_2022a</strain>
        <tissue evidence="12">Muscle</tissue>
    </source>
</reference>
<feature type="transmembrane region" description="Helical" evidence="10">
    <location>
        <begin position="93"/>
        <end position="113"/>
    </location>
</feature>
<dbReference type="Gene3D" id="1.20.1070.10">
    <property type="entry name" value="Rhodopsin 7-helix transmembrane proteins"/>
    <property type="match status" value="1"/>
</dbReference>
<dbReference type="PANTHER" id="PTHR24232:SF101">
    <property type="entry name" value="G-PROTEIN COUPLED RECEPTOR 35-LIKE"/>
    <property type="match status" value="1"/>
</dbReference>
<evidence type="ECO:0000256" key="5">
    <source>
        <dbReference type="ARBA" id="ARBA00023136"/>
    </source>
</evidence>
<dbReference type="Proteomes" id="UP001187315">
    <property type="component" value="Unassembled WGS sequence"/>
</dbReference>
<organism evidence="12 13">
    <name type="scientific">Tachysurus vachellii</name>
    <name type="common">Darkbarbel catfish</name>
    <name type="synonym">Pelteobagrus vachellii</name>
    <dbReference type="NCBI Taxonomy" id="175792"/>
    <lineage>
        <taxon>Eukaryota</taxon>
        <taxon>Metazoa</taxon>
        <taxon>Chordata</taxon>
        <taxon>Craniata</taxon>
        <taxon>Vertebrata</taxon>
        <taxon>Euteleostomi</taxon>
        <taxon>Actinopterygii</taxon>
        <taxon>Neopterygii</taxon>
        <taxon>Teleostei</taxon>
        <taxon>Ostariophysi</taxon>
        <taxon>Siluriformes</taxon>
        <taxon>Bagridae</taxon>
        <taxon>Tachysurus</taxon>
    </lineage>
</organism>
<accession>A0AA88NZ17</accession>
<keyword evidence="8 9" id="KW-0807">Transducer</keyword>
<dbReference type="GO" id="GO:0004930">
    <property type="term" value="F:G protein-coupled receptor activity"/>
    <property type="evidence" value="ECO:0007669"/>
    <property type="project" value="UniProtKB-KW"/>
</dbReference>
<keyword evidence="2 9" id="KW-0812">Transmembrane</keyword>
<evidence type="ECO:0000256" key="10">
    <source>
        <dbReference type="SAM" id="Phobius"/>
    </source>
</evidence>
<keyword evidence="6 9" id="KW-0675">Receptor</keyword>
<evidence type="ECO:0000256" key="4">
    <source>
        <dbReference type="ARBA" id="ARBA00023040"/>
    </source>
</evidence>
<protein>
    <recommendedName>
        <fullName evidence="11">G-protein coupled receptors family 1 profile domain-containing protein</fullName>
    </recommendedName>
</protein>
<dbReference type="Pfam" id="PF00001">
    <property type="entry name" value="7tm_1"/>
    <property type="match status" value="1"/>
</dbReference>
<dbReference type="GO" id="GO:0035025">
    <property type="term" value="P:positive regulation of Rho protein signal transduction"/>
    <property type="evidence" value="ECO:0007669"/>
    <property type="project" value="TreeGrafter"/>
</dbReference>
<feature type="transmembrane region" description="Helical" evidence="10">
    <location>
        <begin position="61"/>
        <end position="81"/>
    </location>
</feature>
<keyword evidence="7" id="KW-0325">Glycoprotein</keyword>
<comment type="subcellular location">
    <subcellularLocation>
        <location evidence="1">Membrane</location>
        <topology evidence="1">Multi-pass membrane protein</topology>
    </subcellularLocation>
</comment>
<keyword evidence="3 10" id="KW-1133">Transmembrane helix</keyword>
<feature type="transmembrane region" description="Helical" evidence="10">
    <location>
        <begin position="133"/>
        <end position="152"/>
    </location>
</feature>
<keyword evidence="4 9" id="KW-0297">G-protein coupled receptor</keyword>
<feature type="transmembrane region" description="Helical" evidence="10">
    <location>
        <begin position="223"/>
        <end position="245"/>
    </location>
</feature>
<evidence type="ECO:0000256" key="8">
    <source>
        <dbReference type="ARBA" id="ARBA00023224"/>
    </source>
</evidence>
<evidence type="ECO:0000256" key="6">
    <source>
        <dbReference type="ARBA" id="ARBA00023170"/>
    </source>
</evidence>
<keyword evidence="5 10" id="KW-0472">Membrane</keyword>
<feature type="transmembrane region" description="Helical" evidence="10">
    <location>
        <begin position="308"/>
        <end position="325"/>
    </location>
</feature>
<dbReference type="GO" id="GO:0007200">
    <property type="term" value="P:phospholipase C-activating G protein-coupled receptor signaling pathway"/>
    <property type="evidence" value="ECO:0007669"/>
    <property type="project" value="TreeGrafter"/>
</dbReference>
<dbReference type="PRINTS" id="PR00237">
    <property type="entry name" value="GPCRRHODOPSN"/>
</dbReference>
<evidence type="ECO:0000313" key="13">
    <source>
        <dbReference type="Proteomes" id="UP001187315"/>
    </source>
</evidence>
<comment type="caution">
    <text evidence="12">The sequence shown here is derived from an EMBL/GenBank/DDBJ whole genome shotgun (WGS) entry which is preliminary data.</text>
</comment>
<evidence type="ECO:0000256" key="1">
    <source>
        <dbReference type="ARBA" id="ARBA00004141"/>
    </source>
</evidence>
<comment type="similarity">
    <text evidence="9">Belongs to the G-protein coupled receptor 1 family.</text>
</comment>
<dbReference type="AlphaFoldDB" id="A0AA88NZ17"/>
<evidence type="ECO:0000259" key="11">
    <source>
        <dbReference type="PROSITE" id="PS50262"/>
    </source>
</evidence>